<dbReference type="STRING" id="279824.SAMN03080617_04163"/>
<dbReference type="AlphaFoldDB" id="A0A1G5ZNX9"/>
<gene>
    <name evidence="2" type="ORF">SAMN03080617_04163</name>
</gene>
<protein>
    <recommendedName>
        <fullName evidence="4">DUF559 domain-containing protein</fullName>
    </recommendedName>
</protein>
<dbReference type="Gene3D" id="3.40.960.10">
    <property type="entry name" value="VSR Endonuclease"/>
    <property type="match status" value="1"/>
</dbReference>
<evidence type="ECO:0000313" key="2">
    <source>
        <dbReference type="EMBL" id="SDA96003.1"/>
    </source>
</evidence>
<keyword evidence="3" id="KW-1185">Reference proteome</keyword>
<reference evidence="3" key="1">
    <citation type="submission" date="2016-10" db="EMBL/GenBank/DDBJ databases">
        <authorList>
            <person name="Varghese N."/>
            <person name="Submissions S."/>
        </authorList>
    </citation>
    <scope>NUCLEOTIDE SEQUENCE [LARGE SCALE GENOMIC DNA]</scope>
    <source>
        <strain evidence="3">DSM 22703</strain>
    </source>
</reference>
<keyword evidence="1" id="KW-1133">Transmembrane helix</keyword>
<dbReference type="PROSITE" id="PS52050">
    <property type="entry name" value="WYL"/>
    <property type="match status" value="1"/>
</dbReference>
<proteinExistence type="predicted"/>
<name>A0A1G5ZNX9_9BACT</name>
<evidence type="ECO:0000256" key="1">
    <source>
        <dbReference type="SAM" id="Phobius"/>
    </source>
</evidence>
<accession>A0A1G5ZNX9</accession>
<keyword evidence="1" id="KW-0472">Membrane</keyword>
<keyword evidence="1" id="KW-0812">Transmembrane</keyword>
<dbReference type="EMBL" id="FMXE01000048">
    <property type="protein sequence ID" value="SDA96003.1"/>
    <property type="molecule type" value="Genomic_DNA"/>
</dbReference>
<dbReference type="Proteomes" id="UP000198756">
    <property type="component" value="Unassembled WGS sequence"/>
</dbReference>
<evidence type="ECO:0000313" key="3">
    <source>
        <dbReference type="Proteomes" id="UP000198756"/>
    </source>
</evidence>
<dbReference type="RefSeq" id="WP_092734659.1">
    <property type="nucleotide sequence ID" value="NZ_FMXE01000048.1"/>
</dbReference>
<evidence type="ECO:0008006" key="4">
    <source>
        <dbReference type="Google" id="ProtNLM"/>
    </source>
</evidence>
<sequence>MKVVKGFAKYLGITWMIIFGGFGPIYHLSSQHFNFNSESGIPTFLGVLLGILIMFSPGYFLYRWGTKSKNKKSKKEIDLQEIEPAPIEVITTKEDANQGKETSNQIINIIRFDLYKTPEKQAEEKLKKLAQAQKVKSTGEKVKIGEARGQVFPVNYLPEKEYSEPSLDKKDSKDQFTKQFVEMDYMPDSTWIQKGKEKFFPYVNMPKAGTKVLLPNPGKLKSSGVTEAGFKMKLLDAFGKSIFSQHFLVFEGAKNNYEPDFIFQESSRGLLIDIEIDEPYSGKSRKPMHYEGNSDIDRDHYFNKNGWVVIRFAEEQIVKNPQGCLLYIAAVADSLLGTDYSGSLLKAGSLARIKRWTYEEAEQMAKDFYREKYLGIEFEIEPEAYEEIETEIQFVKENRSPYGFIDITYRDTAIGQLSDEESHLINLIEEIKNKSLFCTFNYANSSIQLVQPIRIETTRSVSKLIAYDFIQNKEQEFEVRLISDLIEIQSPFYQTLDSNQGLTKLREAMDLAINNMLYVRFTYTNANYENSLRTLGPLDYTQEFDGWGYHRQHIAGYCHYRKENRSFRIDRIRQLWILNFGFD</sequence>
<dbReference type="OrthoDB" id="9815009at2"/>
<feature type="transmembrane region" description="Helical" evidence="1">
    <location>
        <begin position="7"/>
        <end position="29"/>
    </location>
</feature>
<organism evidence="2 3">
    <name type="scientific">Algoriphagus alkaliphilus</name>
    <dbReference type="NCBI Taxonomy" id="279824"/>
    <lineage>
        <taxon>Bacteria</taxon>
        <taxon>Pseudomonadati</taxon>
        <taxon>Bacteroidota</taxon>
        <taxon>Cytophagia</taxon>
        <taxon>Cytophagales</taxon>
        <taxon>Cyclobacteriaceae</taxon>
        <taxon>Algoriphagus</taxon>
    </lineage>
</organism>
<feature type="transmembrane region" description="Helical" evidence="1">
    <location>
        <begin position="41"/>
        <end position="62"/>
    </location>
</feature>